<dbReference type="CDD" id="cd06239">
    <property type="entry name" value="M14-like"/>
    <property type="match status" value="1"/>
</dbReference>
<comment type="caution">
    <text evidence="3">The sequence shown here is derived from an EMBL/GenBank/DDBJ whole genome shotgun (WGS) entry which is preliminary data.</text>
</comment>
<dbReference type="Gene3D" id="3.40.630.10">
    <property type="entry name" value="Zn peptidases"/>
    <property type="match status" value="1"/>
</dbReference>
<evidence type="ECO:0000256" key="1">
    <source>
        <dbReference type="PROSITE-ProRule" id="PRU01379"/>
    </source>
</evidence>
<evidence type="ECO:0000259" key="2">
    <source>
        <dbReference type="PROSITE" id="PS52035"/>
    </source>
</evidence>
<dbReference type="PROSITE" id="PS52035">
    <property type="entry name" value="PEPTIDASE_M14"/>
    <property type="match status" value="1"/>
</dbReference>
<organism evidence="3 4">
    <name type="scientific">Capnocytophaga ochracea F0287</name>
    <dbReference type="NCBI Taxonomy" id="873517"/>
    <lineage>
        <taxon>Bacteria</taxon>
        <taxon>Pseudomonadati</taxon>
        <taxon>Bacteroidota</taxon>
        <taxon>Flavobacteriia</taxon>
        <taxon>Flavobacteriales</taxon>
        <taxon>Flavobacteriaceae</taxon>
        <taxon>Capnocytophaga</taxon>
    </lineage>
</organism>
<dbReference type="GO" id="GO:0006508">
    <property type="term" value="P:proteolysis"/>
    <property type="evidence" value="ECO:0007669"/>
    <property type="project" value="InterPro"/>
</dbReference>
<dbReference type="eggNOG" id="COG2866">
    <property type="taxonomic scope" value="Bacteria"/>
</dbReference>
<name>E4MQ69_CAPOC</name>
<dbReference type="HOGENOM" id="CLU_042010_0_0_10"/>
<accession>E4MQ69</accession>
<evidence type="ECO:0000313" key="3">
    <source>
        <dbReference type="EMBL" id="EFS98198.1"/>
    </source>
</evidence>
<dbReference type="EMBL" id="AEOH01000012">
    <property type="protein sequence ID" value="EFS98198.1"/>
    <property type="molecule type" value="Genomic_DNA"/>
</dbReference>
<dbReference type="GO" id="GO:0008270">
    <property type="term" value="F:zinc ion binding"/>
    <property type="evidence" value="ECO:0007669"/>
    <property type="project" value="InterPro"/>
</dbReference>
<reference evidence="3 4" key="1">
    <citation type="submission" date="2010-10" db="EMBL/GenBank/DDBJ databases">
        <authorList>
            <person name="Muzny D."/>
            <person name="Qin X."/>
            <person name="Deng J."/>
            <person name="Jiang H."/>
            <person name="Liu Y."/>
            <person name="Qu J."/>
            <person name="Song X.-Z."/>
            <person name="Zhang L."/>
            <person name="Thornton R."/>
            <person name="Coyle M."/>
            <person name="Francisco L."/>
            <person name="Jackson L."/>
            <person name="Javaid M."/>
            <person name="Korchina V."/>
            <person name="Kovar C."/>
            <person name="Mata R."/>
            <person name="Mathew T."/>
            <person name="Ngo R."/>
            <person name="Nguyen L."/>
            <person name="Nguyen N."/>
            <person name="Okwuonu G."/>
            <person name="Ongeri F."/>
            <person name="Pham C."/>
            <person name="Simmons D."/>
            <person name="Wilczek-Boney K."/>
            <person name="Hale W."/>
            <person name="Jakkamsetti A."/>
            <person name="Pham P."/>
            <person name="Ruth R."/>
            <person name="San Lucas F."/>
            <person name="Warren J."/>
            <person name="Zhang J."/>
            <person name="Zhao Z."/>
            <person name="Zhou C."/>
            <person name="Zhu D."/>
            <person name="Lee S."/>
            <person name="Bess C."/>
            <person name="Blankenburg K."/>
            <person name="Forbes L."/>
            <person name="Fu Q."/>
            <person name="Gubbala S."/>
            <person name="Hirani K."/>
            <person name="Jayaseelan J.C."/>
            <person name="Lara F."/>
            <person name="Munidasa M."/>
            <person name="Palculict T."/>
            <person name="Patil S."/>
            <person name="Pu L.-L."/>
            <person name="Saada N."/>
            <person name="Tang L."/>
            <person name="Weissenberger G."/>
            <person name="Zhu Y."/>
            <person name="Hemphill L."/>
            <person name="Shang Y."/>
            <person name="Youmans B."/>
            <person name="Ayvaz T."/>
            <person name="Ross M."/>
            <person name="Santibanez J."/>
            <person name="Aqrawi P."/>
            <person name="Gross S."/>
            <person name="Joshi V."/>
            <person name="Fowler G."/>
            <person name="Nazareth L."/>
            <person name="Reid J."/>
            <person name="Worley K."/>
            <person name="Petrosino J."/>
            <person name="Highlander S."/>
            <person name="Gibbs R."/>
        </authorList>
    </citation>
    <scope>NUCLEOTIDE SEQUENCE [LARGE SCALE GENOMIC DNA]</scope>
    <source>
        <strain evidence="3 4">F0287</strain>
    </source>
</reference>
<sequence length="368" mass="42295">MYFNEYLLLLLLNINKQMKKQLFGRYITYSMIAPLLDKYPFEEVISLGTSVKGTPIDLYRVGKGHKKILMWSQMHGNESTTTKALFDVLNELKTADFLSELSVYCIPMLNPDGAEVFTRVNHNGVDLNRDADELTQPESKCLRKAYELVQPDYCFNLHDQRTIFSVGQTPLPATVSFLAPAYNEERSINEVRQKAMEVIVVMNNTLQHHIPNQVARFDDSFNINCTGDKYTQLGTPTILFEAGYFSNDYNREQTRVYIAMAIFRALQYVATCDVTNVNYKDYFSIPENDKCFYDIILRDDTHCGNDVGILYKEVLENEQISFVPYIAEIGDLSKKYGHKEDVLSKFISSAIDKDYIKNHLDLSALKMD</sequence>
<dbReference type="AlphaFoldDB" id="E4MQ69"/>
<protein>
    <recommendedName>
        <fullName evidence="2">Peptidase M14 domain-containing protein</fullName>
    </recommendedName>
</protein>
<feature type="active site" description="Proton donor/acceptor" evidence="1">
    <location>
        <position position="241"/>
    </location>
</feature>
<dbReference type="InterPro" id="IPR000834">
    <property type="entry name" value="Peptidase_M14"/>
</dbReference>
<proteinExistence type="inferred from homology"/>
<dbReference type="GO" id="GO:0004181">
    <property type="term" value="F:metallocarboxypeptidase activity"/>
    <property type="evidence" value="ECO:0007669"/>
    <property type="project" value="InterPro"/>
</dbReference>
<dbReference type="Pfam" id="PF00246">
    <property type="entry name" value="Peptidase_M14"/>
    <property type="match status" value="1"/>
</dbReference>
<gene>
    <name evidence="3" type="ORF">HMPREF1977_0529</name>
</gene>
<dbReference type="Proteomes" id="UP000005391">
    <property type="component" value="Unassembled WGS sequence"/>
</dbReference>
<evidence type="ECO:0000313" key="4">
    <source>
        <dbReference type="Proteomes" id="UP000005391"/>
    </source>
</evidence>
<comment type="similarity">
    <text evidence="1">Belongs to the peptidase M14 family.</text>
</comment>
<feature type="domain" description="Peptidase M14" evidence="2">
    <location>
        <begin position="19"/>
        <end position="269"/>
    </location>
</feature>
<dbReference type="SUPFAM" id="SSF53187">
    <property type="entry name" value="Zn-dependent exopeptidases"/>
    <property type="match status" value="1"/>
</dbReference>